<reference evidence="1" key="1">
    <citation type="submission" date="2021-05" db="EMBL/GenBank/DDBJ databases">
        <authorList>
            <person name="Alioto T."/>
            <person name="Alioto T."/>
            <person name="Gomez Garrido J."/>
        </authorList>
    </citation>
    <scope>NUCLEOTIDE SEQUENCE</scope>
</reference>
<organism evidence="1">
    <name type="scientific">Culex pipiens</name>
    <name type="common">House mosquito</name>
    <dbReference type="NCBI Taxonomy" id="7175"/>
    <lineage>
        <taxon>Eukaryota</taxon>
        <taxon>Metazoa</taxon>
        <taxon>Ecdysozoa</taxon>
        <taxon>Arthropoda</taxon>
        <taxon>Hexapoda</taxon>
        <taxon>Insecta</taxon>
        <taxon>Pterygota</taxon>
        <taxon>Neoptera</taxon>
        <taxon>Endopterygota</taxon>
        <taxon>Diptera</taxon>
        <taxon>Nematocera</taxon>
        <taxon>Culicoidea</taxon>
        <taxon>Culicidae</taxon>
        <taxon>Culicinae</taxon>
        <taxon>Culicini</taxon>
        <taxon>Culex</taxon>
        <taxon>Culex</taxon>
    </lineage>
</organism>
<name>A0A8D8H4I8_CULPI</name>
<sequence length="217" mass="25871">MFHRKTLHFTQLKRAEHGLRQLDPVQIQLLEIRHESQHIQWKVTNVHRHLGDIAGDPRPPRTNTLNVQVLKNHTRRRNQRLRIKVLIHRFDVQRKFQPKSRPQFGALVDEFAKLAARFTNREQIHEWKLEEYSLQNFRWKSQLLLGGRHPHRHLCFGHLSRFKIDGRILFQTGSNVQVRHSFTFFGSYSVVNCLRATDYRAQFCFVLVLFSPVLLSN</sequence>
<dbReference type="AlphaFoldDB" id="A0A8D8H4I8"/>
<dbReference type="EMBL" id="HBUE01196373">
    <property type="protein sequence ID" value="CAG6527861.1"/>
    <property type="molecule type" value="Transcribed_RNA"/>
</dbReference>
<dbReference type="EMBL" id="HBUE01302390">
    <property type="protein sequence ID" value="CAG6579587.1"/>
    <property type="molecule type" value="Transcribed_RNA"/>
</dbReference>
<evidence type="ECO:0000313" key="1">
    <source>
        <dbReference type="EMBL" id="CAG6527861.1"/>
    </source>
</evidence>
<accession>A0A8D8H4I8</accession>
<proteinExistence type="predicted"/>
<protein>
    <submittedName>
        <fullName evidence="1">(northern house mosquito) hypothetical protein</fullName>
    </submittedName>
</protein>